<dbReference type="Proteomes" id="UP001055658">
    <property type="component" value="Chromosome"/>
</dbReference>
<gene>
    <name evidence="1" type="ORF">MJO52_05035</name>
</gene>
<evidence type="ECO:0000313" key="2">
    <source>
        <dbReference type="Proteomes" id="UP001055658"/>
    </source>
</evidence>
<reference evidence="1" key="1">
    <citation type="submission" date="2022-02" db="EMBL/GenBank/DDBJ databases">
        <title>Coral-associated bacteria.</title>
        <authorList>
            <person name="Tang K."/>
            <person name="Wang X."/>
        </authorList>
    </citation>
    <scope>NUCLEOTIDE SEQUENCE</scope>
    <source>
        <strain evidence="1">SCSIO 43006</strain>
    </source>
</reference>
<dbReference type="RefSeq" id="WP_252084854.1">
    <property type="nucleotide sequence ID" value="NZ_CP092418.1"/>
</dbReference>
<name>A0ABY4VDX1_9GAMM</name>
<accession>A0ABY4VDX1</accession>
<sequence length="85" mass="9863">MSKDTRFFHSVFSKYADLSKEQWKLALCNVTQMYTADKIKMVPVSERKGRGEIVASAKEFAVKKYAEYEDYSKIIKANRRGGWVC</sequence>
<dbReference type="EMBL" id="CP092418">
    <property type="protein sequence ID" value="USD22496.1"/>
    <property type="molecule type" value="Genomic_DNA"/>
</dbReference>
<evidence type="ECO:0000313" key="1">
    <source>
        <dbReference type="EMBL" id="USD22496.1"/>
    </source>
</evidence>
<keyword evidence="2" id="KW-1185">Reference proteome</keyword>
<proteinExistence type="predicted"/>
<protein>
    <submittedName>
        <fullName evidence="1">Uncharacterized protein</fullName>
    </submittedName>
</protein>
<organism evidence="1 2">
    <name type="scientific">Microbulbifer variabilis</name>
    <dbReference type="NCBI Taxonomy" id="266805"/>
    <lineage>
        <taxon>Bacteria</taxon>
        <taxon>Pseudomonadati</taxon>
        <taxon>Pseudomonadota</taxon>
        <taxon>Gammaproteobacteria</taxon>
        <taxon>Cellvibrionales</taxon>
        <taxon>Microbulbiferaceae</taxon>
        <taxon>Microbulbifer</taxon>
    </lineage>
</organism>